<dbReference type="PANTHER" id="PTHR24070">
    <property type="entry name" value="RAS, DI-RAS, AND RHEB FAMILY MEMBERS OF SMALL GTPASE SUPERFAMILY"/>
    <property type="match status" value="1"/>
</dbReference>
<dbReference type="PRINTS" id="PR00449">
    <property type="entry name" value="RASTRNSFRMNG"/>
</dbReference>
<organism evidence="3 4">
    <name type="scientific">Smittium simulii</name>
    <dbReference type="NCBI Taxonomy" id="133385"/>
    <lineage>
        <taxon>Eukaryota</taxon>
        <taxon>Fungi</taxon>
        <taxon>Fungi incertae sedis</taxon>
        <taxon>Zoopagomycota</taxon>
        <taxon>Kickxellomycotina</taxon>
        <taxon>Harpellomycetes</taxon>
        <taxon>Harpellales</taxon>
        <taxon>Legeriomycetaceae</taxon>
        <taxon>Smittium</taxon>
    </lineage>
</organism>
<dbReference type="GO" id="GO:0005525">
    <property type="term" value="F:GTP binding"/>
    <property type="evidence" value="ECO:0007669"/>
    <property type="project" value="UniProtKB-KW"/>
</dbReference>
<dbReference type="STRING" id="133385.A0A2T9YQR3"/>
<proteinExistence type="predicted"/>
<evidence type="ECO:0000256" key="2">
    <source>
        <dbReference type="ARBA" id="ARBA00023134"/>
    </source>
</evidence>
<dbReference type="Proteomes" id="UP000245383">
    <property type="component" value="Unassembled WGS sequence"/>
</dbReference>
<name>A0A2T9YQR3_9FUNG</name>
<dbReference type="PROSITE" id="PS51419">
    <property type="entry name" value="RAB"/>
    <property type="match status" value="1"/>
</dbReference>
<dbReference type="SMART" id="SM00175">
    <property type="entry name" value="RAB"/>
    <property type="match status" value="1"/>
</dbReference>
<protein>
    <submittedName>
        <fullName evidence="3">Uncharacterized protein</fullName>
    </submittedName>
</protein>
<dbReference type="InterPro" id="IPR020849">
    <property type="entry name" value="Small_GTPase_Ras-type"/>
</dbReference>
<dbReference type="InterPro" id="IPR005225">
    <property type="entry name" value="Small_GTP-bd"/>
</dbReference>
<dbReference type="SUPFAM" id="SSF52540">
    <property type="entry name" value="P-loop containing nucleoside triphosphate hydrolases"/>
    <property type="match status" value="1"/>
</dbReference>
<dbReference type="GO" id="GO:0016020">
    <property type="term" value="C:membrane"/>
    <property type="evidence" value="ECO:0007669"/>
    <property type="project" value="InterPro"/>
</dbReference>
<dbReference type="NCBIfam" id="TIGR00231">
    <property type="entry name" value="small_GTP"/>
    <property type="match status" value="1"/>
</dbReference>
<dbReference type="SMART" id="SM00174">
    <property type="entry name" value="RHO"/>
    <property type="match status" value="1"/>
</dbReference>
<dbReference type="EMBL" id="MBFR01000079">
    <property type="protein sequence ID" value="PVU94693.1"/>
    <property type="molecule type" value="Genomic_DNA"/>
</dbReference>
<dbReference type="Gene3D" id="3.40.50.300">
    <property type="entry name" value="P-loop containing nucleotide triphosphate hydrolases"/>
    <property type="match status" value="2"/>
</dbReference>
<dbReference type="Pfam" id="PF00071">
    <property type="entry name" value="Ras"/>
    <property type="match status" value="1"/>
</dbReference>
<dbReference type="PROSITE" id="PS51421">
    <property type="entry name" value="RAS"/>
    <property type="match status" value="1"/>
</dbReference>
<evidence type="ECO:0000313" key="4">
    <source>
        <dbReference type="Proteomes" id="UP000245383"/>
    </source>
</evidence>
<reference evidence="3 4" key="1">
    <citation type="journal article" date="2018" name="MBio">
        <title>Comparative Genomics Reveals the Core Gene Toolbox for the Fungus-Insect Symbiosis.</title>
        <authorList>
            <person name="Wang Y."/>
            <person name="Stata M."/>
            <person name="Wang W."/>
            <person name="Stajich J.E."/>
            <person name="White M.M."/>
            <person name="Moncalvo J.M."/>
        </authorList>
    </citation>
    <scope>NUCLEOTIDE SEQUENCE [LARGE SCALE GENOMIC DNA]</scope>
    <source>
        <strain evidence="3 4">SWE-8-4</strain>
    </source>
</reference>
<dbReference type="InterPro" id="IPR027417">
    <property type="entry name" value="P-loop_NTPase"/>
</dbReference>
<dbReference type="AlphaFoldDB" id="A0A2T9YQR3"/>
<keyword evidence="4" id="KW-1185">Reference proteome</keyword>
<comment type="caution">
    <text evidence="3">The sequence shown here is derived from an EMBL/GenBank/DDBJ whole genome shotgun (WGS) entry which is preliminary data.</text>
</comment>
<keyword evidence="2" id="KW-0342">GTP-binding</keyword>
<keyword evidence="1" id="KW-0547">Nucleotide-binding</keyword>
<sequence length="171" mass="19689">MQENESEFTIALLGEARVGKSALTIQFLQQHFISSYVPTIEDEYRTECQLKTGNVCVKIIDTAGQEEYSLSSRTSFLEMNYYYNLIESCDLLYLPLTIIGNKTDLKESRKIDYKEAKNLARKWNADYIETSAQTLPSVEKAFYELLYKIEKKSMLLDSKTGDNNLNKCSLM</sequence>
<dbReference type="GO" id="GO:0007165">
    <property type="term" value="P:signal transduction"/>
    <property type="evidence" value="ECO:0007669"/>
    <property type="project" value="InterPro"/>
</dbReference>
<dbReference type="InterPro" id="IPR001806">
    <property type="entry name" value="Small_GTPase"/>
</dbReference>
<gene>
    <name evidence="3" type="ORF">BB561_002366</name>
</gene>
<dbReference type="SMART" id="SM00173">
    <property type="entry name" value="RAS"/>
    <property type="match status" value="1"/>
</dbReference>
<evidence type="ECO:0000256" key="1">
    <source>
        <dbReference type="ARBA" id="ARBA00022741"/>
    </source>
</evidence>
<accession>A0A2T9YQR3</accession>
<dbReference type="OrthoDB" id="5976022at2759"/>
<evidence type="ECO:0000313" key="3">
    <source>
        <dbReference type="EMBL" id="PVU94693.1"/>
    </source>
</evidence>
<dbReference type="GO" id="GO:0003924">
    <property type="term" value="F:GTPase activity"/>
    <property type="evidence" value="ECO:0007669"/>
    <property type="project" value="InterPro"/>
</dbReference>